<keyword evidence="5" id="KW-1185">Reference proteome</keyword>
<gene>
    <name evidence="4" type="ORF">UY3_02657</name>
</gene>
<reference evidence="5" key="1">
    <citation type="journal article" date="2013" name="Nat. Genet.">
        <title>The draft genomes of soft-shell turtle and green sea turtle yield insights into the development and evolution of the turtle-specific body plan.</title>
        <authorList>
            <person name="Wang Z."/>
            <person name="Pascual-Anaya J."/>
            <person name="Zadissa A."/>
            <person name="Li W."/>
            <person name="Niimura Y."/>
            <person name="Huang Z."/>
            <person name="Li C."/>
            <person name="White S."/>
            <person name="Xiong Z."/>
            <person name="Fang D."/>
            <person name="Wang B."/>
            <person name="Ming Y."/>
            <person name="Chen Y."/>
            <person name="Zheng Y."/>
            <person name="Kuraku S."/>
            <person name="Pignatelli M."/>
            <person name="Herrero J."/>
            <person name="Beal K."/>
            <person name="Nozawa M."/>
            <person name="Li Q."/>
            <person name="Wang J."/>
            <person name="Zhang H."/>
            <person name="Yu L."/>
            <person name="Shigenobu S."/>
            <person name="Wang J."/>
            <person name="Liu J."/>
            <person name="Flicek P."/>
            <person name="Searle S."/>
            <person name="Wang J."/>
            <person name="Kuratani S."/>
            <person name="Yin Y."/>
            <person name="Aken B."/>
            <person name="Zhang G."/>
            <person name="Irie N."/>
        </authorList>
    </citation>
    <scope>NUCLEOTIDE SEQUENCE [LARGE SCALE GENOMIC DNA]</scope>
</reference>
<feature type="domain" description="Myb/SANT-like DNA-binding" evidence="3">
    <location>
        <begin position="1"/>
        <end position="49"/>
    </location>
</feature>
<feature type="compositionally biased region" description="Acidic residues" evidence="2">
    <location>
        <begin position="77"/>
        <end position="92"/>
    </location>
</feature>
<dbReference type="EMBL" id="KB514586">
    <property type="protein sequence ID" value="EMP40081.1"/>
    <property type="molecule type" value="Genomic_DNA"/>
</dbReference>
<dbReference type="AlphaFoldDB" id="M7BQ77"/>
<keyword evidence="1" id="KW-0175">Coiled coil</keyword>
<evidence type="ECO:0000256" key="2">
    <source>
        <dbReference type="SAM" id="MobiDB-lite"/>
    </source>
</evidence>
<feature type="region of interest" description="Disordered" evidence="2">
    <location>
        <begin position="77"/>
        <end position="101"/>
    </location>
</feature>
<evidence type="ECO:0000256" key="1">
    <source>
        <dbReference type="SAM" id="Coils"/>
    </source>
</evidence>
<dbReference type="Pfam" id="PF13837">
    <property type="entry name" value="Myb_DNA-bind_4"/>
    <property type="match status" value="1"/>
</dbReference>
<protein>
    <recommendedName>
        <fullName evidence="3">Myb/SANT-like DNA-binding domain-containing protein</fullName>
    </recommendedName>
</protein>
<evidence type="ECO:0000313" key="5">
    <source>
        <dbReference type="Proteomes" id="UP000031443"/>
    </source>
</evidence>
<dbReference type="Proteomes" id="UP000031443">
    <property type="component" value="Unassembled WGS sequence"/>
</dbReference>
<dbReference type="PANTHER" id="PTHR47595:SF1">
    <property type="entry name" value="MYB_SANT-LIKE DNA-BINDING DOMAIN-CONTAINING PROTEIN"/>
    <property type="match status" value="1"/>
</dbReference>
<proteinExistence type="predicted"/>
<dbReference type="InterPro" id="IPR044822">
    <property type="entry name" value="Myb_DNA-bind_4"/>
</dbReference>
<dbReference type="Gene3D" id="1.10.10.60">
    <property type="entry name" value="Homeodomain-like"/>
    <property type="match status" value="1"/>
</dbReference>
<feature type="coiled-coil region" evidence="1">
    <location>
        <begin position="10"/>
        <end position="37"/>
    </location>
</feature>
<evidence type="ECO:0000259" key="3">
    <source>
        <dbReference type="Pfam" id="PF13837"/>
    </source>
</evidence>
<dbReference type="PANTHER" id="PTHR47595">
    <property type="entry name" value="HEAT SHOCK 70 KDA PROTEIN 14"/>
    <property type="match status" value="1"/>
</dbReference>
<name>M7BQ77_CHEMY</name>
<organism evidence="4 5">
    <name type="scientific">Chelonia mydas</name>
    <name type="common">Green sea-turtle</name>
    <name type="synonym">Chelonia agassizi</name>
    <dbReference type="NCBI Taxonomy" id="8469"/>
    <lineage>
        <taxon>Eukaryota</taxon>
        <taxon>Metazoa</taxon>
        <taxon>Chordata</taxon>
        <taxon>Craniata</taxon>
        <taxon>Vertebrata</taxon>
        <taxon>Euteleostomi</taxon>
        <taxon>Archelosauria</taxon>
        <taxon>Testudinata</taxon>
        <taxon>Testudines</taxon>
        <taxon>Cryptodira</taxon>
        <taxon>Durocryptodira</taxon>
        <taxon>Americhelydia</taxon>
        <taxon>Chelonioidea</taxon>
        <taxon>Cheloniidae</taxon>
        <taxon>Chelonia</taxon>
    </lineage>
</organism>
<evidence type="ECO:0000313" key="4">
    <source>
        <dbReference type="EMBL" id="EMP40081.1"/>
    </source>
</evidence>
<accession>M7BQ77</accession>
<sequence>MMERGYSRDTEQCRTKIKELRQTYQKAREVNRHSESQPQTCRFYHELHAVMGGDATTTPPLSVDTCKGGVARSEEDELLEDEEEEEEEEEDSAQVASGESVFPSSKELFLTLDPIASPYSQCRLLDHDPGEGTSALEYRSNTPAYELPCTNLHGLPLREFGAIGTDLKSAKSTGAFSFISAQCTVTKQEMGKAAVMYQVRG</sequence>